<protein>
    <recommendedName>
        <fullName evidence="5">Class II aldolase/adducin N-terminal domain-containing protein</fullName>
    </recommendedName>
</protein>
<proteinExistence type="inferred from homology"/>
<keyword evidence="3" id="KW-0009">Actin-binding</keyword>
<evidence type="ECO:0000259" key="5">
    <source>
        <dbReference type="SMART" id="SM01007"/>
    </source>
</evidence>
<dbReference type="GO" id="GO:0005886">
    <property type="term" value="C:plasma membrane"/>
    <property type="evidence" value="ECO:0007669"/>
    <property type="project" value="UniProtKB-SubCell"/>
</dbReference>
<feature type="region of interest" description="Disordered" evidence="4">
    <location>
        <begin position="494"/>
        <end position="517"/>
    </location>
</feature>
<dbReference type="InterPro" id="IPR051017">
    <property type="entry name" value="Aldolase-II_Adducin_sf"/>
</dbReference>
<dbReference type="PANTHER" id="PTHR10672:SF3">
    <property type="entry name" value="PROTEIN HU-LI TAI SHAO"/>
    <property type="match status" value="1"/>
</dbReference>
<sequence length="966" mass="108044">MIGDAKWFQFGIMPSKTNGASNGTAERSFVNFDPEDPEYIKELQRPAAIKEDLSEMERRKRVQEVLESKSFCRELEELIKQESESHKSDPDHLKTLQRLSELTLPHGQIAASSLHNIGVGAVLPIADLKGSSSYTRTEKLFRNKLASLYRLVDLFQWSQGIYNHITLKLPDSDEILINPFGLLYHEITASSLIKVNINGEIIDRGSTKLGINQAGYVLHAAIHKARPDVRCVLHMHTAVVSAISSMKCGLLPLSQEAMIIGPVGYHNYQGILDDESEIESIVKDLGDKNVMLLRNHGFVACGESVEDALHLAFNTVIACETQACLTFPVFYKKNGISSSNHLKHHLLFTMKLFIALVCSMSRFHKFMLYRFCSDALQVFVLRTNGYLVCSETVEEAVYVIRNLVAACDHQIRAARAGVENLVIPDEKAVEKVYKTARKGGGGVDRSGAKDAEGKQINWRIGELEWEAWMRVLDNAGYRTGHIYRQPLFRSRTLPSSASNQNDVAVPPSASSIGTVDESDYESVTAHKMALLRKEQERSRWLNSPNAYQKIEILETGTSNPKRITKWVQDISSPSQSGTPVKISSPHQFSPFSANPKEFKEKQKAIKENRRLGTTSAGPQSQILDGVTYEEIAQIRADAETNDMGQADRVVMIGTASKGIIDRQHQHNAQVYRQLYAPNPFASETDEDIQKYMKEVEAKTPRPSSAADSTERTTSSLPLYENDSPSVETISLMQAAREHRTRPTFSGMASASIDEEGVAAEVSVGTHSSPLTQPSTGRVGRLTLETTFDESDSPQSRFVCRSPFVSSTLPYRQCLFLAYFQHFFNGFTETVLTSYSGHRYYLFCNRMVVCVFILGRSSHGYSPDGEMIQLERPKTLPSGAKFARSKSDRFASLRKTLFSKSMFFFFFFFFSRNDAAVRNSEMALSDDEEFPVASSICLAKSDLSRTICVEQINLKGIYHSGHWSTTV</sequence>
<dbReference type="Proteomes" id="UP000242913">
    <property type="component" value="Unassembled WGS sequence"/>
</dbReference>
<dbReference type="PANTHER" id="PTHR10672">
    <property type="entry name" value="ADDUCIN"/>
    <property type="match status" value="1"/>
</dbReference>
<organism evidence="6 7">
    <name type="scientific">Onchocerca flexuosa</name>
    <dbReference type="NCBI Taxonomy" id="387005"/>
    <lineage>
        <taxon>Eukaryota</taxon>
        <taxon>Metazoa</taxon>
        <taxon>Ecdysozoa</taxon>
        <taxon>Nematoda</taxon>
        <taxon>Chromadorea</taxon>
        <taxon>Rhabditida</taxon>
        <taxon>Spirurina</taxon>
        <taxon>Spiruromorpha</taxon>
        <taxon>Filarioidea</taxon>
        <taxon>Onchocercidae</taxon>
        <taxon>Onchocerca</taxon>
    </lineage>
</organism>
<feature type="domain" description="Class II aldolase/adducin N-terminal" evidence="5">
    <location>
        <begin position="143"/>
        <end position="323"/>
    </location>
</feature>
<dbReference type="AlphaFoldDB" id="A0A238BYX3"/>
<feature type="compositionally biased region" description="Polar residues" evidence="4">
    <location>
        <begin position="701"/>
        <end position="722"/>
    </location>
</feature>
<feature type="region of interest" description="Disordered" evidence="4">
    <location>
        <begin position="696"/>
        <end position="722"/>
    </location>
</feature>
<dbReference type="FunFam" id="3.40.225.10:FF:000013">
    <property type="entry name" value="Class II aldolase"/>
    <property type="match status" value="1"/>
</dbReference>
<dbReference type="InterPro" id="IPR001303">
    <property type="entry name" value="Aldolase_II/adducin_N"/>
</dbReference>
<evidence type="ECO:0000313" key="7">
    <source>
        <dbReference type="Proteomes" id="UP000242913"/>
    </source>
</evidence>
<dbReference type="GO" id="GO:0051015">
    <property type="term" value="F:actin filament binding"/>
    <property type="evidence" value="ECO:0007669"/>
    <property type="project" value="TreeGrafter"/>
</dbReference>
<dbReference type="SUPFAM" id="SSF53639">
    <property type="entry name" value="AraD/HMP-PK domain-like"/>
    <property type="match status" value="2"/>
</dbReference>
<dbReference type="GO" id="GO:0014069">
    <property type="term" value="C:postsynaptic density"/>
    <property type="evidence" value="ECO:0007669"/>
    <property type="project" value="TreeGrafter"/>
</dbReference>
<evidence type="ECO:0000256" key="4">
    <source>
        <dbReference type="SAM" id="MobiDB-lite"/>
    </source>
</evidence>
<feature type="compositionally biased region" description="Polar residues" evidence="4">
    <location>
        <begin position="494"/>
        <end position="513"/>
    </location>
</feature>
<dbReference type="EMBL" id="KZ269986">
    <property type="protein sequence ID" value="OZC10399.1"/>
    <property type="molecule type" value="Genomic_DNA"/>
</dbReference>
<feature type="region of interest" description="Disordered" evidence="4">
    <location>
        <begin position="570"/>
        <end position="593"/>
    </location>
</feature>
<keyword evidence="7" id="KW-1185">Reference proteome</keyword>
<evidence type="ECO:0000313" key="6">
    <source>
        <dbReference type="EMBL" id="OZC10399.1"/>
    </source>
</evidence>
<gene>
    <name evidence="6" type="ORF">X798_02442</name>
</gene>
<dbReference type="Pfam" id="PF00596">
    <property type="entry name" value="Aldolase_II"/>
    <property type="match status" value="1"/>
</dbReference>
<evidence type="ECO:0000256" key="2">
    <source>
        <dbReference type="ARBA" id="ARBA00006274"/>
    </source>
</evidence>
<accession>A0A238BYX3</accession>
<dbReference type="InterPro" id="IPR036409">
    <property type="entry name" value="Aldolase_II/adducin_N_sf"/>
</dbReference>
<dbReference type="OrthoDB" id="3238794at2759"/>
<dbReference type="NCBIfam" id="NF005451">
    <property type="entry name" value="PRK07044.1"/>
    <property type="match status" value="1"/>
</dbReference>
<name>A0A238BYX3_9BILA</name>
<evidence type="ECO:0000256" key="3">
    <source>
        <dbReference type="ARBA" id="ARBA00023203"/>
    </source>
</evidence>
<evidence type="ECO:0000256" key="1">
    <source>
        <dbReference type="ARBA" id="ARBA00004413"/>
    </source>
</evidence>
<comment type="subcellular location">
    <subcellularLocation>
        <location evidence="1">Cell membrane</location>
        <topology evidence="1">Peripheral membrane protein</topology>
        <orientation evidence="1">Cytoplasmic side</orientation>
    </subcellularLocation>
</comment>
<dbReference type="GO" id="GO:0005856">
    <property type="term" value="C:cytoskeleton"/>
    <property type="evidence" value="ECO:0007669"/>
    <property type="project" value="TreeGrafter"/>
</dbReference>
<dbReference type="Gene3D" id="3.40.225.10">
    <property type="entry name" value="Class II aldolase/adducin N-terminal domain"/>
    <property type="match status" value="2"/>
</dbReference>
<comment type="similarity">
    <text evidence="2">Belongs to the aldolase class II family. Adducin subfamily.</text>
</comment>
<dbReference type="SMART" id="SM01007">
    <property type="entry name" value="Aldolase_II"/>
    <property type="match status" value="1"/>
</dbReference>
<reference evidence="6 7" key="1">
    <citation type="submission" date="2015-12" db="EMBL/GenBank/DDBJ databases">
        <title>Draft genome of the nematode, Onchocerca flexuosa.</title>
        <authorList>
            <person name="Mitreva M."/>
        </authorList>
    </citation>
    <scope>NUCLEOTIDE SEQUENCE [LARGE SCALE GENOMIC DNA]</scope>
    <source>
        <strain evidence="6">Red Deer</strain>
    </source>
</reference>